<dbReference type="InterPro" id="IPR014247">
    <property type="entry name" value="Spore_lipoprot_YhcN/YlaJ"/>
</dbReference>
<dbReference type="EMBL" id="BJXW01000008">
    <property type="protein sequence ID" value="GEN30306.1"/>
    <property type="molecule type" value="Genomic_DNA"/>
</dbReference>
<evidence type="ECO:0000313" key="3">
    <source>
        <dbReference type="Proteomes" id="UP000321491"/>
    </source>
</evidence>
<evidence type="ECO:0000256" key="1">
    <source>
        <dbReference type="SAM" id="MobiDB-lite"/>
    </source>
</evidence>
<dbReference type="NCBIfam" id="TIGR02898">
    <property type="entry name" value="spore_YhcN_YlaJ"/>
    <property type="match status" value="1"/>
</dbReference>
<gene>
    <name evidence="2" type="primary">ylaJ</name>
    <name evidence="2" type="ORF">CQU01_05440</name>
</gene>
<comment type="caution">
    <text evidence="2">The sequence shown here is derived from an EMBL/GenBank/DDBJ whole genome shotgun (WGS) entry which is preliminary data.</text>
</comment>
<organism evidence="2 3">
    <name type="scientific">Cerasibacillus quisquiliarum</name>
    <dbReference type="NCBI Taxonomy" id="227865"/>
    <lineage>
        <taxon>Bacteria</taxon>
        <taxon>Bacillati</taxon>
        <taxon>Bacillota</taxon>
        <taxon>Bacilli</taxon>
        <taxon>Bacillales</taxon>
        <taxon>Bacillaceae</taxon>
        <taxon>Cerasibacillus</taxon>
    </lineage>
</organism>
<dbReference type="InterPro" id="IPR019076">
    <property type="entry name" value="Spore_lipoprot_YhcN/YlaJ-like"/>
</dbReference>
<keyword evidence="2" id="KW-0449">Lipoprotein</keyword>
<sequence>MTFRIIIILCFLLLTGCLNEENQRSLNERNERFLRVEQSIESNEQNITNTKIANHLRDIAVQSPQVKNATALVIGPYAVVGIDVNKKLDRSRVGTIKYTVSEALRNDPYGKTAVVIADADINQRLINMKDKINEGYPVQGIIEELAAIIGRYMPDLPAPQQVPSQPDQNKDILPEDNKEELDNIQDEQSNHEKNRTN</sequence>
<dbReference type="Proteomes" id="UP000321491">
    <property type="component" value="Unassembled WGS sequence"/>
</dbReference>
<dbReference type="RefSeq" id="WP_146935454.1">
    <property type="nucleotide sequence ID" value="NZ_BJXW01000008.1"/>
</dbReference>
<protein>
    <submittedName>
        <fullName evidence="2">Putative lipoprotein YlaJ</fullName>
    </submittedName>
</protein>
<accession>A0A511UUM3</accession>
<dbReference type="Pfam" id="PF09580">
    <property type="entry name" value="Spore_YhcN_YlaJ"/>
    <property type="match status" value="1"/>
</dbReference>
<dbReference type="OrthoDB" id="2381329at2"/>
<dbReference type="GO" id="GO:0030435">
    <property type="term" value="P:sporulation resulting in formation of a cellular spore"/>
    <property type="evidence" value="ECO:0007669"/>
    <property type="project" value="InterPro"/>
</dbReference>
<dbReference type="PROSITE" id="PS51257">
    <property type="entry name" value="PROKAR_LIPOPROTEIN"/>
    <property type="match status" value="1"/>
</dbReference>
<proteinExistence type="predicted"/>
<keyword evidence="3" id="KW-1185">Reference proteome</keyword>
<dbReference type="AlphaFoldDB" id="A0A511UUM3"/>
<name>A0A511UUM3_9BACI</name>
<feature type="compositionally biased region" description="Basic and acidic residues" evidence="1">
    <location>
        <begin position="188"/>
        <end position="197"/>
    </location>
</feature>
<evidence type="ECO:0000313" key="2">
    <source>
        <dbReference type="EMBL" id="GEN30306.1"/>
    </source>
</evidence>
<reference evidence="2 3" key="1">
    <citation type="submission" date="2019-07" db="EMBL/GenBank/DDBJ databases">
        <title>Whole genome shotgun sequence of Cerasibacillus quisquiliarum NBRC 102429.</title>
        <authorList>
            <person name="Hosoyama A."/>
            <person name="Uohara A."/>
            <person name="Ohji S."/>
            <person name="Ichikawa N."/>
        </authorList>
    </citation>
    <scope>NUCLEOTIDE SEQUENCE [LARGE SCALE GENOMIC DNA]</scope>
    <source>
        <strain evidence="2 3">NBRC 102429</strain>
    </source>
</reference>
<feature type="region of interest" description="Disordered" evidence="1">
    <location>
        <begin position="156"/>
        <end position="197"/>
    </location>
</feature>